<comment type="caution">
    <text evidence="5">The sequence shown here is derived from an EMBL/GenBank/DDBJ whole genome shotgun (WGS) entry which is preliminary data.</text>
</comment>
<feature type="domain" description="HTH deoR-type" evidence="4">
    <location>
        <begin position="2"/>
        <end position="57"/>
    </location>
</feature>
<dbReference type="InterPro" id="IPR011991">
    <property type="entry name" value="ArsR-like_HTH"/>
</dbReference>
<organism evidence="5 6">
    <name type="scientific">Haloactinopolyspora alba</name>
    <dbReference type="NCBI Taxonomy" id="648780"/>
    <lineage>
        <taxon>Bacteria</taxon>
        <taxon>Bacillati</taxon>
        <taxon>Actinomycetota</taxon>
        <taxon>Actinomycetes</taxon>
        <taxon>Jiangellales</taxon>
        <taxon>Jiangellaceae</taxon>
        <taxon>Haloactinopolyspora</taxon>
    </lineage>
</organism>
<dbReference type="InterPro" id="IPR001034">
    <property type="entry name" value="DeoR_HTH"/>
</dbReference>
<dbReference type="SUPFAM" id="SSF100950">
    <property type="entry name" value="NagB/RpiA/CoA transferase-like"/>
    <property type="match status" value="1"/>
</dbReference>
<dbReference type="Pfam" id="PF00455">
    <property type="entry name" value="DeoRC"/>
    <property type="match status" value="1"/>
</dbReference>
<dbReference type="PROSITE" id="PS00894">
    <property type="entry name" value="HTH_DEOR_1"/>
    <property type="match status" value="1"/>
</dbReference>
<dbReference type="PANTHER" id="PTHR30363">
    <property type="entry name" value="HTH-TYPE TRANSCRIPTIONAL REGULATOR SRLR-RELATED"/>
    <property type="match status" value="1"/>
</dbReference>
<name>A0A2P8EF08_9ACTN</name>
<keyword evidence="1" id="KW-0805">Transcription regulation</keyword>
<keyword evidence="6" id="KW-1185">Reference proteome</keyword>
<keyword evidence="3" id="KW-0804">Transcription</keyword>
<dbReference type="CDD" id="cd00090">
    <property type="entry name" value="HTH_ARSR"/>
    <property type="match status" value="1"/>
</dbReference>
<sequence>MDTAGRHEVILRELLHGNGHVLELSKRLGVSASTIRRDLKVLTDTGRVTRTYGGAVIGNSEPTLQQKDQKHPAQKEAIALLAATHVEDGETLVLDAGTTTGRLAWHLRHREGLHVVTNGVNAITTLRESDAVDVTVLGGELRHKSQALQGPIAEETLRSLSADTLFLGADGITAEHGVSNRYPALSSLKRLMVERAGRVYVLADHSKIGASPFHYWTPLERPYTVITDSDATAEQLRPFHDSDLATVLVA</sequence>
<proteinExistence type="predicted"/>
<accession>A0A2P8EF08</accession>
<dbReference type="PROSITE" id="PS51000">
    <property type="entry name" value="HTH_DEOR_2"/>
    <property type="match status" value="1"/>
</dbReference>
<dbReference type="OrthoDB" id="7688673at2"/>
<evidence type="ECO:0000259" key="4">
    <source>
        <dbReference type="PROSITE" id="PS51000"/>
    </source>
</evidence>
<dbReference type="GO" id="GO:0003700">
    <property type="term" value="F:DNA-binding transcription factor activity"/>
    <property type="evidence" value="ECO:0007669"/>
    <property type="project" value="InterPro"/>
</dbReference>
<dbReference type="InterPro" id="IPR018356">
    <property type="entry name" value="Tscrpt_reg_HTH_DeoR_CS"/>
</dbReference>
<dbReference type="SUPFAM" id="SSF46785">
    <property type="entry name" value="Winged helix' DNA-binding domain"/>
    <property type="match status" value="1"/>
</dbReference>
<dbReference type="AlphaFoldDB" id="A0A2P8EF08"/>
<evidence type="ECO:0000256" key="1">
    <source>
        <dbReference type="ARBA" id="ARBA00023015"/>
    </source>
</evidence>
<dbReference type="RefSeq" id="WP_106535172.1">
    <property type="nucleotide sequence ID" value="NZ_ML142897.1"/>
</dbReference>
<dbReference type="InterPro" id="IPR036390">
    <property type="entry name" value="WH_DNA-bd_sf"/>
</dbReference>
<dbReference type="InterPro" id="IPR036388">
    <property type="entry name" value="WH-like_DNA-bd_sf"/>
</dbReference>
<dbReference type="PANTHER" id="PTHR30363:SF44">
    <property type="entry name" value="AGA OPERON TRANSCRIPTIONAL REPRESSOR-RELATED"/>
    <property type="match status" value="1"/>
</dbReference>
<dbReference type="SMART" id="SM01134">
    <property type="entry name" value="DeoRC"/>
    <property type="match status" value="1"/>
</dbReference>
<reference evidence="5 6" key="1">
    <citation type="submission" date="2018-03" db="EMBL/GenBank/DDBJ databases">
        <title>Genomic Encyclopedia of Archaeal and Bacterial Type Strains, Phase II (KMG-II): from individual species to whole genera.</title>
        <authorList>
            <person name="Goeker M."/>
        </authorList>
    </citation>
    <scope>NUCLEOTIDE SEQUENCE [LARGE SCALE GENOMIC DNA]</scope>
    <source>
        <strain evidence="5 6">DSM 45211</strain>
    </source>
</reference>
<dbReference type="Pfam" id="PF08220">
    <property type="entry name" value="HTH_DeoR"/>
    <property type="match status" value="1"/>
</dbReference>
<evidence type="ECO:0000256" key="2">
    <source>
        <dbReference type="ARBA" id="ARBA00023125"/>
    </source>
</evidence>
<dbReference type="InterPro" id="IPR037171">
    <property type="entry name" value="NagB/RpiA_transferase-like"/>
</dbReference>
<dbReference type="Proteomes" id="UP000243528">
    <property type="component" value="Unassembled WGS sequence"/>
</dbReference>
<dbReference type="InterPro" id="IPR014036">
    <property type="entry name" value="DeoR-like_C"/>
</dbReference>
<evidence type="ECO:0000313" key="6">
    <source>
        <dbReference type="Proteomes" id="UP000243528"/>
    </source>
</evidence>
<dbReference type="Gene3D" id="1.10.10.10">
    <property type="entry name" value="Winged helix-like DNA-binding domain superfamily/Winged helix DNA-binding domain"/>
    <property type="match status" value="1"/>
</dbReference>
<keyword evidence="2" id="KW-0238">DNA-binding</keyword>
<dbReference type="GO" id="GO:0003677">
    <property type="term" value="F:DNA binding"/>
    <property type="evidence" value="ECO:0007669"/>
    <property type="project" value="UniProtKB-KW"/>
</dbReference>
<evidence type="ECO:0000256" key="3">
    <source>
        <dbReference type="ARBA" id="ARBA00023163"/>
    </source>
</evidence>
<dbReference type="EMBL" id="PYGE01000001">
    <property type="protein sequence ID" value="PSL08062.1"/>
    <property type="molecule type" value="Genomic_DNA"/>
</dbReference>
<dbReference type="PRINTS" id="PR00037">
    <property type="entry name" value="HTHLACR"/>
</dbReference>
<protein>
    <submittedName>
        <fullName evidence="5">DeoR family transcriptional regulator</fullName>
    </submittedName>
</protein>
<dbReference type="SMART" id="SM00420">
    <property type="entry name" value="HTH_DEOR"/>
    <property type="match status" value="1"/>
</dbReference>
<dbReference type="InterPro" id="IPR050313">
    <property type="entry name" value="Carb_Metab_HTH_regulators"/>
</dbReference>
<gene>
    <name evidence="5" type="ORF">CLV30_10129</name>
</gene>
<dbReference type="Gene3D" id="3.40.50.1360">
    <property type="match status" value="1"/>
</dbReference>
<evidence type="ECO:0000313" key="5">
    <source>
        <dbReference type="EMBL" id="PSL08062.1"/>
    </source>
</evidence>